<feature type="signal peptide" evidence="8">
    <location>
        <begin position="1"/>
        <end position="24"/>
    </location>
</feature>
<dbReference type="InterPro" id="IPR001087">
    <property type="entry name" value="GDSL"/>
</dbReference>
<sequence>MSEFFSMILLSLWLLLHLFQVINCSSTPLVPALYVFGDSMVDSGNNDFLNTTAKVNYNPYGTDFPAGPTGRFTNGLTSVDFLAQFLGLHFVPPYLGLSMAQKGKIITGMNYASGSAGILQETGSGMGKNLHLEQQIEFFTETVNQFLPQNFKTKDELLQYLSKSIFVVNIGSNDYLNNYLLSTQYNSSHLYTPEQFASVLLKEFRQHLQELHNLGARKFVVFNLGPLGCLPAIIKLENIKIGCATRVNEMVSLYNKGFHSMIQEMRTSFKGSTFVQGNVNLLSSGLLQTMASNLNGFNFNQSVVDGSLPLPYSFQKTIETIGDSECDPIESGTRSRYNYGFLTPSPCCSILDNETNYCLKDVSTCMDRTTHFFWDGYHPTQSVYRLLAVGCFYGPIPCTPINVLQLALEQPGNASHKHHFVSSSI</sequence>
<evidence type="ECO:0000256" key="6">
    <source>
        <dbReference type="ARBA" id="ARBA00022963"/>
    </source>
</evidence>
<accession>A0A9Q0QZM1</accession>
<dbReference type="PANTHER" id="PTHR45650">
    <property type="entry name" value="GDSL-LIKE LIPASE/ACYLHYDROLASE-RELATED"/>
    <property type="match status" value="1"/>
</dbReference>
<dbReference type="CDD" id="cd01837">
    <property type="entry name" value="SGNH_plant_lipase_like"/>
    <property type="match status" value="1"/>
</dbReference>
<proteinExistence type="inferred from homology"/>
<evidence type="ECO:0000313" key="9">
    <source>
        <dbReference type="EMBL" id="KAJ4977607.1"/>
    </source>
</evidence>
<dbReference type="AlphaFoldDB" id="A0A9Q0QZM1"/>
<keyword evidence="10" id="KW-1185">Reference proteome</keyword>
<keyword evidence="3" id="KW-0964">Secreted</keyword>
<comment type="subcellular location">
    <subcellularLocation>
        <location evidence="1">Secreted</location>
    </subcellularLocation>
</comment>
<evidence type="ECO:0000256" key="1">
    <source>
        <dbReference type="ARBA" id="ARBA00004613"/>
    </source>
</evidence>
<keyword evidence="7" id="KW-0443">Lipid metabolism</keyword>
<dbReference type="Gene3D" id="3.40.50.1110">
    <property type="entry name" value="SGNH hydrolase"/>
    <property type="match status" value="1"/>
</dbReference>
<evidence type="ECO:0000256" key="4">
    <source>
        <dbReference type="ARBA" id="ARBA00022729"/>
    </source>
</evidence>
<keyword evidence="6" id="KW-0442">Lipid degradation</keyword>
<dbReference type="InterPro" id="IPR051238">
    <property type="entry name" value="GDSL_esterase/lipase"/>
</dbReference>
<dbReference type="GO" id="GO:0016788">
    <property type="term" value="F:hydrolase activity, acting on ester bonds"/>
    <property type="evidence" value="ECO:0007669"/>
    <property type="project" value="InterPro"/>
</dbReference>
<gene>
    <name evidence="9" type="ORF">NE237_008387</name>
</gene>
<dbReference type="Pfam" id="PF00657">
    <property type="entry name" value="Lipase_GDSL"/>
    <property type="match status" value="1"/>
</dbReference>
<evidence type="ECO:0000256" key="2">
    <source>
        <dbReference type="ARBA" id="ARBA00008668"/>
    </source>
</evidence>
<evidence type="ECO:0000256" key="7">
    <source>
        <dbReference type="ARBA" id="ARBA00023098"/>
    </source>
</evidence>
<dbReference type="InterPro" id="IPR036514">
    <property type="entry name" value="SGNH_hydro_sf"/>
</dbReference>
<evidence type="ECO:0000256" key="3">
    <source>
        <dbReference type="ARBA" id="ARBA00022525"/>
    </source>
</evidence>
<keyword evidence="5" id="KW-0378">Hydrolase</keyword>
<dbReference type="GO" id="GO:0016042">
    <property type="term" value="P:lipid catabolic process"/>
    <property type="evidence" value="ECO:0007669"/>
    <property type="project" value="UniProtKB-KW"/>
</dbReference>
<comment type="caution">
    <text evidence="9">The sequence shown here is derived from an EMBL/GenBank/DDBJ whole genome shotgun (WGS) entry which is preliminary data.</text>
</comment>
<evidence type="ECO:0000256" key="8">
    <source>
        <dbReference type="SAM" id="SignalP"/>
    </source>
</evidence>
<dbReference type="EMBL" id="JAMYWD010000002">
    <property type="protein sequence ID" value="KAJ4977607.1"/>
    <property type="molecule type" value="Genomic_DNA"/>
</dbReference>
<organism evidence="9 10">
    <name type="scientific">Protea cynaroides</name>
    <dbReference type="NCBI Taxonomy" id="273540"/>
    <lineage>
        <taxon>Eukaryota</taxon>
        <taxon>Viridiplantae</taxon>
        <taxon>Streptophyta</taxon>
        <taxon>Embryophyta</taxon>
        <taxon>Tracheophyta</taxon>
        <taxon>Spermatophyta</taxon>
        <taxon>Magnoliopsida</taxon>
        <taxon>Proteales</taxon>
        <taxon>Proteaceae</taxon>
        <taxon>Protea</taxon>
    </lineage>
</organism>
<evidence type="ECO:0000256" key="5">
    <source>
        <dbReference type="ARBA" id="ARBA00022801"/>
    </source>
</evidence>
<dbReference type="InterPro" id="IPR035669">
    <property type="entry name" value="SGNH_plant_lipase-like"/>
</dbReference>
<dbReference type="Proteomes" id="UP001141806">
    <property type="component" value="Unassembled WGS sequence"/>
</dbReference>
<protein>
    <submittedName>
        <fullName evidence="9">Uncharacterized protein</fullName>
    </submittedName>
</protein>
<keyword evidence="4 8" id="KW-0732">Signal</keyword>
<feature type="chain" id="PRO_5040220699" evidence="8">
    <location>
        <begin position="25"/>
        <end position="425"/>
    </location>
</feature>
<dbReference type="SUPFAM" id="SSF52266">
    <property type="entry name" value="SGNH hydrolase"/>
    <property type="match status" value="1"/>
</dbReference>
<comment type="similarity">
    <text evidence="2">Belongs to the 'GDSL' lipolytic enzyme family.</text>
</comment>
<name>A0A9Q0QZM1_9MAGN</name>
<dbReference type="PANTHER" id="PTHR45650:SF14">
    <property type="entry name" value="GDSL ESTERASE_LIPASE 7-LIKE"/>
    <property type="match status" value="1"/>
</dbReference>
<dbReference type="OrthoDB" id="1600564at2759"/>
<reference evidence="9" key="1">
    <citation type="journal article" date="2023" name="Plant J.">
        <title>The genome of the king protea, Protea cynaroides.</title>
        <authorList>
            <person name="Chang J."/>
            <person name="Duong T.A."/>
            <person name="Schoeman C."/>
            <person name="Ma X."/>
            <person name="Roodt D."/>
            <person name="Barker N."/>
            <person name="Li Z."/>
            <person name="Van de Peer Y."/>
            <person name="Mizrachi E."/>
        </authorList>
    </citation>
    <scope>NUCLEOTIDE SEQUENCE</scope>
    <source>
        <tissue evidence="9">Young leaves</tissue>
    </source>
</reference>
<evidence type="ECO:0000313" key="10">
    <source>
        <dbReference type="Proteomes" id="UP001141806"/>
    </source>
</evidence>
<dbReference type="GO" id="GO:0005576">
    <property type="term" value="C:extracellular region"/>
    <property type="evidence" value="ECO:0007669"/>
    <property type="project" value="UniProtKB-SubCell"/>
</dbReference>